<feature type="transmembrane region" description="Helical" evidence="1">
    <location>
        <begin position="45"/>
        <end position="64"/>
    </location>
</feature>
<keyword evidence="1" id="KW-1133">Transmembrane helix</keyword>
<dbReference type="EMBL" id="JBHUMV010000001">
    <property type="protein sequence ID" value="MFD2752899.1"/>
    <property type="molecule type" value="Genomic_DNA"/>
</dbReference>
<keyword evidence="1" id="KW-0472">Membrane</keyword>
<protein>
    <submittedName>
        <fullName evidence="2">AzlD domain-containing protein</fullName>
    </submittedName>
</protein>
<dbReference type="Pfam" id="PF05437">
    <property type="entry name" value="AzlD"/>
    <property type="match status" value="1"/>
</dbReference>
<name>A0ABW5UJT8_9BURK</name>
<proteinExistence type="predicted"/>
<feature type="transmembrane region" description="Helical" evidence="1">
    <location>
        <begin position="76"/>
        <end position="105"/>
    </location>
</feature>
<accession>A0ABW5UJT8</accession>
<keyword evidence="3" id="KW-1185">Reference proteome</keyword>
<reference evidence="3" key="1">
    <citation type="journal article" date="2019" name="Int. J. Syst. Evol. Microbiol.">
        <title>The Global Catalogue of Microorganisms (GCM) 10K type strain sequencing project: providing services to taxonomists for standard genome sequencing and annotation.</title>
        <authorList>
            <consortium name="The Broad Institute Genomics Platform"/>
            <consortium name="The Broad Institute Genome Sequencing Center for Infectious Disease"/>
            <person name="Wu L."/>
            <person name="Ma J."/>
        </authorList>
    </citation>
    <scope>NUCLEOTIDE SEQUENCE [LARGE SCALE GENOMIC DNA]</scope>
    <source>
        <strain evidence="3">TISTR 1906</strain>
    </source>
</reference>
<evidence type="ECO:0000313" key="3">
    <source>
        <dbReference type="Proteomes" id="UP001597463"/>
    </source>
</evidence>
<evidence type="ECO:0000313" key="2">
    <source>
        <dbReference type="EMBL" id="MFD2752899.1"/>
    </source>
</evidence>
<gene>
    <name evidence="2" type="ORF">ACFSW6_02290</name>
</gene>
<organism evidence="2 3">
    <name type="scientific">Comamonas terrae</name>
    <dbReference type="NCBI Taxonomy" id="673548"/>
    <lineage>
        <taxon>Bacteria</taxon>
        <taxon>Pseudomonadati</taxon>
        <taxon>Pseudomonadota</taxon>
        <taxon>Betaproteobacteria</taxon>
        <taxon>Burkholderiales</taxon>
        <taxon>Comamonadaceae</taxon>
        <taxon>Comamonas</taxon>
    </lineage>
</organism>
<feature type="transmembrane region" description="Helical" evidence="1">
    <location>
        <begin position="12"/>
        <end position="33"/>
    </location>
</feature>
<sequence>MSGAAMTGTGLWGWIALACALAFVTKFLGYSLPQRWLHSPRMTQVAACLTVALLASLTVMNTLAGGTRLVFDARLAALAVAAAALWLRLPFLLVVILGALAAALVRWWF</sequence>
<dbReference type="Proteomes" id="UP001597463">
    <property type="component" value="Unassembled WGS sequence"/>
</dbReference>
<comment type="caution">
    <text evidence="2">The sequence shown here is derived from an EMBL/GenBank/DDBJ whole genome shotgun (WGS) entry which is preliminary data.</text>
</comment>
<keyword evidence="1" id="KW-0812">Transmembrane</keyword>
<dbReference type="RefSeq" id="WP_245633291.1">
    <property type="nucleotide sequence ID" value="NZ_BCNT01000003.1"/>
</dbReference>
<evidence type="ECO:0000256" key="1">
    <source>
        <dbReference type="SAM" id="Phobius"/>
    </source>
</evidence>
<dbReference type="InterPro" id="IPR008407">
    <property type="entry name" value="Brnchd-chn_aa_trnsp_AzlD"/>
</dbReference>